<protein>
    <submittedName>
        <fullName evidence="2">Metal-dependent hydrolase</fullName>
    </submittedName>
</protein>
<proteinExistence type="predicted"/>
<dbReference type="Proteomes" id="UP001549162">
    <property type="component" value="Unassembled WGS sequence"/>
</dbReference>
<gene>
    <name evidence="2" type="ORF">ABID14_001691</name>
</gene>
<dbReference type="PANTHER" id="PTHR30399:SF1">
    <property type="entry name" value="UTP PYROPHOSPHATASE"/>
    <property type="match status" value="1"/>
</dbReference>
<keyword evidence="3" id="KW-1185">Reference proteome</keyword>
<organism evidence="2 3">
    <name type="scientific">Peptoniphilus olsenii</name>
    <dbReference type="NCBI Taxonomy" id="411570"/>
    <lineage>
        <taxon>Bacteria</taxon>
        <taxon>Bacillati</taxon>
        <taxon>Bacillota</taxon>
        <taxon>Tissierellia</taxon>
        <taxon>Tissierellales</taxon>
        <taxon>Peptoniphilaceae</taxon>
        <taxon>Peptoniphilus</taxon>
    </lineage>
</organism>
<dbReference type="EMBL" id="JBEPMA010000014">
    <property type="protein sequence ID" value="MET3618056.1"/>
    <property type="molecule type" value="Genomic_DNA"/>
</dbReference>
<keyword evidence="2" id="KW-0378">Hydrolase</keyword>
<dbReference type="CDD" id="cd07344">
    <property type="entry name" value="M48_yhfN_like"/>
    <property type="match status" value="1"/>
</dbReference>
<dbReference type="Gene3D" id="3.30.2010.10">
    <property type="entry name" value="Metalloproteases ('zincins'), catalytic domain"/>
    <property type="match status" value="1"/>
</dbReference>
<dbReference type="Pfam" id="PF01863">
    <property type="entry name" value="YgjP-like"/>
    <property type="match status" value="1"/>
</dbReference>
<dbReference type="RefSeq" id="WP_354369046.1">
    <property type="nucleotide sequence ID" value="NZ_JBEPMA010000014.1"/>
</dbReference>
<reference evidence="2 3" key="1">
    <citation type="submission" date="2024-06" db="EMBL/GenBank/DDBJ databases">
        <title>Genomic Encyclopedia of Type Strains, Phase IV (KMG-IV): sequencing the most valuable type-strain genomes for metagenomic binning, comparative biology and taxonomic classification.</title>
        <authorList>
            <person name="Goeker M."/>
        </authorList>
    </citation>
    <scope>NUCLEOTIDE SEQUENCE [LARGE SCALE GENOMIC DNA]</scope>
    <source>
        <strain evidence="2 3">DSM 21460</strain>
    </source>
</reference>
<dbReference type="GO" id="GO:0016787">
    <property type="term" value="F:hydrolase activity"/>
    <property type="evidence" value="ECO:0007669"/>
    <property type="project" value="UniProtKB-KW"/>
</dbReference>
<evidence type="ECO:0000259" key="1">
    <source>
        <dbReference type="Pfam" id="PF01863"/>
    </source>
</evidence>
<dbReference type="InterPro" id="IPR053136">
    <property type="entry name" value="UTP_pyrophosphatase-like"/>
</dbReference>
<accession>A0ABV2JCR7</accession>
<dbReference type="InterPro" id="IPR002725">
    <property type="entry name" value="YgjP-like_metallopeptidase"/>
</dbReference>
<name>A0ABV2JCR7_9FIRM</name>
<evidence type="ECO:0000313" key="3">
    <source>
        <dbReference type="Proteomes" id="UP001549162"/>
    </source>
</evidence>
<comment type="caution">
    <text evidence="2">The sequence shown here is derived from an EMBL/GenBank/DDBJ whole genome shotgun (WGS) entry which is preliminary data.</text>
</comment>
<sequence length="179" mass="21702">MEIEIQKKKIKNLRIKVEDGVIKVSAPRYMNKAEIYRIIDNNHKVIDRMKIEDKNRNRYKNHLFGVQLNTEDEAEIEKIYREELPKVLDKIFEKFIKLTGLKPVEYNIRKMKVRWGTCYPTRKMININLKLAERPLEQIEAVVLHELVHLKHYGHDEEFVKECEKYMPNYKIIERELKH</sequence>
<feature type="domain" description="YgjP-like metallopeptidase" evidence="1">
    <location>
        <begin position="65"/>
        <end position="179"/>
    </location>
</feature>
<dbReference type="PANTHER" id="PTHR30399">
    <property type="entry name" value="UNCHARACTERIZED PROTEIN YGJP"/>
    <property type="match status" value="1"/>
</dbReference>
<evidence type="ECO:0000313" key="2">
    <source>
        <dbReference type="EMBL" id="MET3618056.1"/>
    </source>
</evidence>